<proteinExistence type="predicted"/>
<dbReference type="Gene3D" id="3.80.10.10">
    <property type="entry name" value="Ribonuclease Inhibitor"/>
    <property type="match status" value="1"/>
</dbReference>
<sequence>MSALPPEVVDLVIDNLHDQPAALRVCSLVCRNWLAASRYHLYSEVYVSGSNLISFIHLTGHQHESLSSRLRSLHATRFLSDQLETLWPLLAEFPQLRGLHLHGPLEFGTTIDEPLPLVTSLSLTRVSFVSHEVLKSLLLRFPALQVLSLNCGFRGPGDLPGDSPTPPNLQRLNIALTADMLGWLAWSKFCLRAECIDIDVSRPPTAGLEDYFKVLGNQLKRLTLRFDIPGTLAIFSERPFLQHNTALLSLRMTNAFSIRVEGVICVAPGLERLLQHLQSSTTTLEELIFTVTLSPGWSPSPPNRVARILDNWGVATKLQKLEFFGPWDRADDVLRQQFCTAVYALVPLLHSRGIISVGTHKFV</sequence>
<dbReference type="AlphaFoldDB" id="A0AAD7BCD3"/>
<dbReference type="EMBL" id="JARKIF010000022">
    <property type="protein sequence ID" value="KAJ7616650.1"/>
    <property type="molecule type" value="Genomic_DNA"/>
</dbReference>
<dbReference type="InterPro" id="IPR032675">
    <property type="entry name" value="LRR_dom_sf"/>
</dbReference>
<name>A0AAD7BCD3_9AGAR</name>
<protein>
    <recommendedName>
        <fullName evidence="3">F-box domain-containing protein</fullName>
    </recommendedName>
</protein>
<organism evidence="1 2">
    <name type="scientific">Roridomyces roridus</name>
    <dbReference type="NCBI Taxonomy" id="1738132"/>
    <lineage>
        <taxon>Eukaryota</taxon>
        <taxon>Fungi</taxon>
        <taxon>Dikarya</taxon>
        <taxon>Basidiomycota</taxon>
        <taxon>Agaricomycotina</taxon>
        <taxon>Agaricomycetes</taxon>
        <taxon>Agaricomycetidae</taxon>
        <taxon>Agaricales</taxon>
        <taxon>Marasmiineae</taxon>
        <taxon>Mycenaceae</taxon>
        <taxon>Roridomyces</taxon>
    </lineage>
</organism>
<keyword evidence="2" id="KW-1185">Reference proteome</keyword>
<evidence type="ECO:0000313" key="2">
    <source>
        <dbReference type="Proteomes" id="UP001221142"/>
    </source>
</evidence>
<comment type="caution">
    <text evidence="1">The sequence shown here is derived from an EMBL/GenBank/DDBJ whole genome shotgun (WGS) entry which is preliminary data.</text>
</comment>
<accession>A0AAD7BCD3</accession>
<dbReference type="Proteomes" id="UP001221142">
    <property type="component" value="Unassembled WGS sequence"/>
</dbReference>
<dbReference type="SUPFAM" id="SSF52047">
    <property type="entry name" value="RNI-like"/>
    <property type="match status" value="1"/>
</dbReference>
<reference evidence="1" key="1">
    <citation type="submission" date="2023-03" db="EMBL/GenBank/DDBJ databases">
        <title>Massive genome expansion in bonnet fungi (Mycena s.s.) driven by repeated elements and novel gene families across ecological guilds.</title>
        <authorList>
            <consortium name="Lawrence Berkeley National Laboratory"/>
            <person name="Harder C.B."/>
            <person name="Miyauchi S."/>
            <person name="Viragh M."/>
            <person name="Kuo A."/>
            <person name="Thoen E."/>
            <person name="Andreopoulos B."/>
            <person name="Lu D."/>
            <person name="Skrede I."/>
            <person name="Drula E."/>
            <person name="Henrissat B."/>
            <person name="Morin E."/>
            <person name="Kohler A."/>
            <person name="Barry K."/>
            <person name="LaButti K."/>
            <person name="Morin E."/>
            <person name="Salamov A."/>
            <person name="Lipzen A."/>
            <person name="Mereny Z."/>
            <person name="Hegedus B."/>
            <person name="Baldrian P."/>
            <person name="Stursova M."/>
            <person name="Weitz H."/>
            <person name="Taylor A."/>
            <person name="Grigoriev I.V."/>
            <person name="Nagy L.G."/>
            <person name="Martin F."/>
            <person name="Kauserud H."/>
        </authorList>
    </citation>
    <scope>NUCLEOTIDE SEQUENCE</scope>
    <source>
        <strain evidence="1">9284</strain>
    </source>
</reference>
<evidence type="ECO:0000313" key="1">
    <source>
        <dbReference type="EMBL" id="KAJ7616650.1"/>
    </source>
</evidence>
<evidence type="ECO:0008006" key="3">
    <source>
        <dbReference type="Google" id="ProtNLM"/>
    </source>
</evidence>
<gene>
    <name evidence="1" type="ORF">FB45DRAFT_934661</name>
</gene>